<sequence length="930" mass="104926">MPASFLPSCSTIRHFTLAILFLLMAALPASAQSTIIKYLSGTDKDHTVSWDFFCTKGTNSGKWTTIGVPSCWELQGFGHYDYGRVKLADQSDEVGKYRYRFQVDKQWKGQQVNIVFEGSMTDTEVKINGKLAGALHQGAFYRFAYDISTLLRYGSSNLLEVQVSKKSANHSVNLAERDADFWIFGGIFRPVYLEVKPVTHIERVAIAASAEGNFSMQVIKRQADPAYKVEATISKVNSNTVLAVLNTATSSGDTMDIMQTLVSNPDLWSPEFPHLYKVLVALKDKQGKVIHTLEKKFGFRNAELRPGDGFYLNNKKVIFKGVNRHSFWPESGRTLSKALSIEDVTLMKDMNMNVVRMSHYPPDQHFLDVCDSMGLMVSDELTGWQKMYDDTTARRLVKELVIRDVNHPSIILWANGNEGGFNRTVDGDYSWYDPQRRHVIHPWEKFNHTDTKHYPDYNYMVNASLYEKEVYFPTEFMHGLYDGGHGAGLDDFWNLILQSPRAAGGFLWVFADEGVVRRDKNDSLDTYTNNAPDGIVGPYHQKEGSYYTIKEIWSPVYIGPQTIGPLFTGRIAVENRYMFTNLDQCTFKWTLKRQEKGAMTIVDSGAAAKLSVQPGEHGMLNLQLPTSWNEADALYLTATDPYGKEIFTWSWPIDQGEQLMAPLPDDLKPNGTIKAREEGNTLIVQQDSIAVYFDKTTGYLSKIVKGSAELSLAVGPALAGFDQQLSSFSHTDISGGYIVKAAYKGKDNWLNATWTFSPGSLVKLEYSFSQRGEADFMGITFNYPEEKIKGMKWLGRGPYHVWKNRLKGLQWGIWEKAYNNTITGEHGWQYPEFKGNHAEVSWVTVQTNEFPFTVIPADKKIFVQMLKPESPKGAYNNNTTVNYPAGNIGFLNAIQAIGTKFQPASVMGPQSQKNVQLNAPYQGVLWFDFR</sequence>
<dbReference type="GO" id="GO:0005990">
    <property type="term" value="P:lactose catabolic process"/>
    <property type="evidence" value="ECO:0007669"/>
    <property type="project" value="TreeGrafter"/>
</dbReference>
<proteinExistence type="inferred from homology"/>
<evidence type="ECO:0000256" key="6">
    <source>
        <dbReference type="ARBA" id="ARBA00022801"/>
    </source>
</evidence>
<feature type="domain" description="Glycoside hydrolase family 2 immunoglobulin-like beta-sandwich" evidence="11">
    <location>
        <begin position="199"/>
        <end position="300"/>
    </location>
</feature>
<dbReference type="InterPro" id="IPR013783">
    <property type="entry name" value="Ig-like_fold"/>
</dbReference>
<name>A0A3B7MNI2_9BACT</name>
<reference evidence="16 17" key="1">
    <citation type="submission" date="2018-09" db="EMBL/GenBank/DDBJ databases">
        <title>Genome sequencing of strain 6GH32-13.</title>
        <authorList>
            <person name="Weon H.-Y."/>
            <person name="Heo J."/>
            <person name="Kwon S.-W."/>
        </authorList>
    </citation>
    <scope>NUCLEOTIDE SEQUENCE [LARGE SCALE GENOMIC DNA]</scope>
    <source>
        <strain evidence="16 17">5GH32-13</strain>
    </source>
</reference>
<feature type="domain" description="Beta galactosidase small chain/" evidence="14">
    <location>
        <begin position="739"/>
        <end position="859"/>
    </location>
</feature>
<keyword evidence="10" id="KW-0732">Signal</keyword>
<evidence type="ECO:0000256" key="5">
    <source>
        <dbReference type="ARBA" id="ARBA00012756"/>
    </source>
</evidence>
<evidence type="ECO:0000256" key="7">
    <source>
        <dbReference type="ARBA" id="ARBA00022837"/>
    </source>
</evidence>
<dbReference type="PANTHER" id="PTHR46323">
    <property type="entry name" value="BETA-GALACTOSIDASE"/>
    <property type="match status" value="1"/>
</dbReference>
<accession>A0A3B7MNI2</accession>
<evidence type="ECO:0000259" key="13">
    <source>
        <dbReference type="Pfam" id="PF02837"/>
    </source>
</evidence>
<evidence type="ECO:0000256" key="8">
    <source>
        <dbReference type="ARBA" id="ARBA00023295"/>
    </source>
</evidence>
<keyword evidence="8" id="KW-0326">Glycosidase</keyword>
<evidence type="ECO:0000256" key="2">
    <source>
        <dbReference type="ARBA" id="ARBA00001913"/>
    </source>
</evidence>
<dbReference type="InterPro" id="IPR014718">
    <property type="entry name" value="GH-type_carb-bd"/>
</dbReference>
<dbReference type="InterPro" id="IPR017853">
    <property type="entry name" value="GH"/>
</dbReference>
<dbReference type="GO" id="GO:0030246">
    <property type="term" value="F:carbohydrate binding"/>
    <property type="evidence" value="ECO:0007669"/>
    <property type="project" value="InterPro"/>
</dbReference>
<dbReference type="AlphaFoldDB" id="A0A3B7MNI2"/>
<dbReference type="Pfam" id="PF16353">
    <property type="entry name" value="LacZ_4"/>
    <property type="match status" value="1"/>
</dbReference>
<dbReference type="SUPFAM" id="SSF49785">
    <property type="entry name" value="Galactose-binding domain-like"/>
    <property type="match status" value="1"/>
</dbReference>
<protein>
    <recommendedName>
        <fullName evidence="5">beta-galactosidase</fullName>
        <ecNumber evidence="5">3.2.1.23</ecNumber>
    </recommendedName>
    <alternativeName>
        <fullName evidence="9">Lactase</fullName>
    </alternativeName>
</protein>
<dbReference type="Gene3D" id="3.20.20.80">
    <property type="entry name" value="Glycosidases"/>
    <property type="match status" value="1"/>
</dbReference>
<keyword evidence="6 16" id="KW-0378">Hydrolase</keyword>
<evidence type="ECO:0000313" key="17">
    <source>
        <dbReference type="Proteomes" id="UP000263900"/>
    </source>
</evidence>
<evidence type="ECO:0000256" key="1">
    <source>
        <dbReference type="ARBA" id="ARBA00001412"/>
    </source>
</evidence>
<evidence type="ECO:0000256" key="9">
    <source>
        <dbReference type="ARBA" id="ARBA00032230"/>
    </source>
</evidence>
<feature type="signal peptide" evidence="10">
    <location>
        <begin position="1"/>
        <end position="31"/>
    </location>
</feature>
<evidence type="ECO:0000256" key="4">
    <source>
        <dbReference type="ARBA" id="ARBA00011245"/>
    </source>
</evidence>
<dbReference type="SUPFAM" id="SSF74650">
    <property type="entry name" value="Galactose mutarotase-like"/>
    <property type="match status" value="1"/>
</dbReference>
<dbReference type="PRINTS" id="PR00132">
    <property type="entry name" value="GLHYDRLASE2"/>
</dbReference>
<organism evidence="16 17">
    <name type="scientific">Paraflavitalea soli</name>
    <dbReference type="NCBI Taxonomy" id="2315862"/>
    <lineage>
        <taxon>Bacteria</taxon>
        <taxon>Pseudomonadati</taxon>
        <taxon>Bacteroidota</taxon>
        <taxon>Chitinophagia</taxon>
        <taxon>Chitinophagales</taxon>
        <taxon>Chitinophagaceae</taxon>
        <taxon>Paraflavitalea</taxon>
    </lineage>
</organism>
<comment type="cofactor">
    <cofactor evidence="2">
        <name>Ca(2+)</name>
        <dbReference type="ChEBI" id="CHEBI:29108"/>
    </cofactor>
</comment>
<comment type="subunit">
    <text evidence="4">Monomer.</text>
</comment>
<dbReference type="InterPro" id="IPR006103">
    <property type="entry name" value="Glyco_hydro_2_cat"/>
</dbReference>
<dbReference type="Pfam" id="PF02837">
    <property type="entry name" value="Glyco_hydro_2_N"/>
    <property type="match status" value="1"/>
</dbReference>
<dbReference type="Pfam" id="PF02929">
    <property type="entry name" value="Bgal_small_N"/>
    <property type="match status" value="1"/>
</dbReference>
<evidence type="ECO:0000256" key="10">
    <source>
        <dbReference type="SAM" id="SignalP"/>
    </source>
</evidence>
<evidence type="ECO:0000259" key="14">
    <source>
        <dbReference type="Pfam" id="PF02929"/>
    </source>
</evidence>
<dbReference type="InterPro" id="IPR006104">
    <property type="entry name" value="Glyco_hydro_2_N"/>
</dbReference>
<feature type="domain" description="Glycosyl hydrolases family 2 sugar binding" evidence="13">
    <location>
        <begin position="64"/>
        <end position="197"/>
    </location>
</feature>
<dbReference type="Gene3D" id="2.60.120.260">
    <property type="entry name" value="Galactose-binding domain-like"/>
    <property type="match status" value="1"/>
</dbReference>
<dbReference type="RefSeq" id="WP_119051168.1">
    <property type="nucleotide sequence ID" value="NZ_CP032157.1"/>
</dbReference>
<comment type="similarity">
    <text evidence="3">Belongs to the glycosyl hydrolase 2 family.</text>
</comment>
<dbReference type="InterPro" id="IPR036156">
    <property type="entry name" value="Beta-gal/glucu_dom_sf"/>
</dbReference>
<evidence type="ECO:0000259" key="15">
    <source>
        <dbReference type="Pfam" id="PF16353"/>
    </source>
</evidence>
<dbReference type="EMBL" id="CP032157">
    <property type="protein sequence ID" value="AXY75287.1"/>
    <property type="molecule type" value="Genomic_DNA"/>
</dbReference>
<dbReference type="InterPro" id="IPR032312">
    <property type="entry name" value="LacZ_4"/>
</dbReference>
<dbReference type="InterPro" id="IPR006101">
    <property type="entry name" value="Glyco_hydro_2"/>
</dbReference>
<dbReference type="SUPFAM" id="SSF49303">
    <property type="entry name" value="beta-Galactosidase/glucuronidase domain"/>
    <property type="match status" value="2"/>
</dbReference>
<feature type="domain" description="Glycoside hydrolase family 2 catalytic" evidence="12">
    <location>
        <begin position="309"/>
        <end position="527"/>
    </location>
</feature>
<dbReference type="InterPro" id="IPR004199">
    <property type="entry name" value="B-gal_small/dom_5"/>
</dbReference>
<feature type="domain" description="Beta-galactosidase" evidence="15">
    <location>
        <begin position="572"/>
        <end position="637"/>
    </location>
</feature>
<dbReference type="Pfam" id="PF02836">
    <property type="entry name" value="Glyco_hydro_2_C"/>
    <property type="match status" value="1"/>
</dbReference>
<dbReference type="EC" id="3.2.1.23" evidence="5"/>
<evidence type="ECO:0000256" key="3">
    <source>
        <dbReference type="ARBA" id="ARBA00007401"/>
    </source>
</evidence>
<dbReference type="KEGG" id="pseg:D3H65_15415"/>
<dbReference type="Proteomes" id="UP000263900">
    <property type="component" value="Chromosome"/>
</dbReference>
<dbReference type="InterPro" id="IPR006102">
    <property type="entry name" value="Ig-like_GH2"/>
</dbReference>
<gene>
    <name evidence="16" type="ORF">D3H65_15415</name>
</gene>
<dbReference type="Gene3D" id="2.70.98.10">
    <property type="match status" value="1"/>
</dbReference>
<comment type="catalytic activity">
    <reaction evidence="1">
        <text>Hydrolysis of terminal non-reducing beta-D-galactose residues in beta-D-galactosides.</text>
        <dbReference type="EC" id="3.2.1.23"/>
    </reaction>
</comment>
<dbReference type="Gene3D" id="2.60.40.10">
    <property type="entry name" value="Immunoglobulins"/>
    <property type="match status" value="2"/>
</dbReference>
<dbReference type="InterPro" id="IPR011013">
    <property type="entry name" value="Gal_mutarotase_sf_dom"/>
</dbReference>
<keyword evidence="17" id="KW-1185">Reference proteome</keyword>
<evidence type="ECO:0000259" key="12">
    <source>
        <dbReference type="Pfam" id="PF02836"/>
    </source>
</evidence>
<dbReference type="SUPFAM" id="SSF51445">
    <property type="entry name" value="(Trans)glycosidases"/>
    <property type="match status" value="1"/>
</dbReference>
<keyword evidence="7" id="KW-0106">Calcium</keyword>
<dbReference type="Pfam" id="PF00703">
    <property type="entry name" value="Glyco_hydro_2"/>
    <property type="match status" value="1"/>
</dbReference>
<dbReference type="GO" id="GO:0004565">
    <property type="term" value="F:beta-galactosidase activity"/>
    <property type="evidence" value="ECO:0007669"/>
    <property type="project" value="UniProtKB-EC"/>
</dbReference>
<dbReference type="OrthoDB" id="9801077at2"/>
<dbReference type="InterPro" id="IPR008979">
    <property type="entry name" value="Galactose-bd-like_sf"/>
</dbReference>
<evidence type="ECO:0000259" key="11">
    <source>
        <dbReference type="Pfam" id="PF00703"/>
    </source>
</evidence>
<evidence type="ECO:0000313" key="16">
    <source>
        <dbReference type="EMBL" id="AXY75287.1"/>
    </source>
</evidence>
<dbReference type="PANTHER" id="PTHR46323:SF2">
    <property type="entry name" value="BETA-GALACTOSIDASE"/>
    <property type="match status" value="1"/>
</dbReference>
<dbReference type="InterPro" id="IPR050347">
    <property type="entry name" value="Bact_Beta-galactosidase"/>
</dbReference>
<feature type="chain" id="PRO_5017638962" description="beta-galactosidase" evidence="10">
    <location>
        <begin position="32"/>
        <end position="930"/>
    </location>
</feature>
<dbReference type="GO" id="GO:0009341">
    <property type="term" value="C:beta-galactosidase complex"/>
    <property type="evidence" value="ECO:0007669"/>
    <property type="project" value="InterPro"/>
</dbReference>